<dbReference type="Pfam" id="PF01329">
    <property type="entry name" value="Pterin_4a"/>
    <property type="match status" value="1"/>
</dbReference>
<dbReference type="EMBL" id="JAVFKY010000001">
    <property type="protein sequence ID" value="KAK5584884.1"/>
    <property type="molecule type" value="Genomic_DNA"/>
</dbReference>
<dbReference type="GO" id="GO:0006729">
    <property type="term" value="P:tetrahydrobiopterin biosynthetic process"/>
    <property type="evidence" value="ECO:0007669"/>
    <property type="project" value="InterPro"/>
</dbReference>
<evidence type="ECO:0000256" key="2">
    <source>
        <dbReference type="ARBA" id="ARBA00006472"/>
    </source>
</evidence>
<proteinExistence type="inferred from homology"/>
<evidence type="ECO:0000313" key="6">
    <source>
        <dbReference type="EMBL" id="KAK5584884.1"/>
    </source>
</evidence>
<evidence type="ECO:0000256" key="3">
    <source>
        <dbReference type="ARBA" id="ARBA00013252"/>
    </source>
</evidence>
<evidence type="ECO:0000256" key="5">
    <source>
        <dbReference type="ARBA" id="ARBA00030497"/>
    </source>
</evidence>
<gene>
    <name evidence="6" type="ORF">RB653_006502</name>
</gene>
<comment type="caution">
    <text evidence="6">The sequence shown here is derived from an EMBL/GenBank/DDBJ whole genome shotgun (WGS) entry which is preliminary data.</text>
</comment>
<keyword evidence="7" id="KW-1185">Reference proteome</keyword>
<dbReference type="PANTHER" id="PTHR12599">
    <property type="entry name" value="PTERIN-4-ALPHA-CARBINOLAMINE DEHYDRATASE"/>
    <property type="match status" value="1"/>
</dbReference>
<evidence type="ECO:0000256" key="1">
    <source>
        <dbReference type="ARBA" id="ARBA00001554"/>
    </source>
</evidence>
<dbReference type="EC" id="4.2.1.96" evidence="3"/>
<protein>
    <recommendedName>
        <fullName evidence="3">4a-hydroxytetrahydrobiopterin dehydratase</fullName>
        <ecNumber evidence="3">4.2.1.96</ecNumber>
    </recommendedName>
    <alternativeName>
        <fullName evidence="5">4-alpha-hydroxy-tetrahydropterin dehydratase</fullName>
    </alternativeName>
</protein>
<comment type="similarity">
    <text evidence="2">Belongs to the pterin-4-alpha-carbinolamine dehydratase family.</text>
</comment>
<dbReference type="Gene3D" id="3.30.1360.20">
    <property type="entry name" value="Transcriptional coactivator/pterin dehydratase"/>
    <property type="match status" value="1"/>
</dbReference>
<dbReference type="HAMAP" id="MF_00434">
    <property type="entry name" value="Pterin_4_alpha"/>
    <property type="match status" value="1"/>
</dbReference>
<name>A0AAN7YTS0_9MYCE</name>
<dbReference type="AlphaFoldDB" id="A0AAN7YTS0"/>
<accession>A0AAN7YTS0</accession>
<dbReference type="SUPFAM" id="SSF55248">
    <property type="entry name" value="PCD-like"/>
    <property type="match status" value="1"/>
</dbReference>
<dbReference type="PANTHER" id="PTHR12599:SF0">
    <property type="entry name" value="PTERIN-4-ALPHA-CARBINOLAMINE DEHYDRATASE"/>
    <property type="match status" value="1"/>
</dbReference>
<evidence type="ECO:0000313" key="7">
    <source>
        <dbReference type="Proteomes" id="UP001344447"/>
    </source>
</evidence>
<dbReference type="GO" id="GO:0008124">
    <property type="term" value="F:4-alpha-hydroxytetrahydrobiopterin dehydratase activity"/>
    <property type="evidence" value="ECO:0007669"/>
    <property type="project" value="UniProtKB-EC"/>
</dbReference>
<reference evidence="6 7" key="1">
    <citation type="submission" date="2023-11" db="EMBL/GenBank/DDBJ databases">
        <title>Dfirmibasis_genome.</title>
        <authorList>
            <person name="Edelbroek B."/>
            <person name="Kjellin J."/>
            <person name="Jerlstrom-Hultqvist J."/>
            <person name="Soderbom F."/>
        </authorList>
    </citation>
    <scope>NUCLEOTIDE SEQUENCE [LARGE SCALE GENOMIC DNA]</scope>
    <source>
        <strain evidence="6 7">TNS-C-14</strain>
    </source>
</reference>
<dbReference type="NCBIfam" id="NF002018">
    <property type="entry name" value="PRK00823.1-3"/>
    <property type="match status" value="1"/>
</dbReference>
<organism evidence="6 7">
    <name type="scientific">Dictyostelium firmibasis</name>
    <dbReference type="NCBI Taxonomy" id="79012"/>
    <lineage>
        <taxon>Eukaryota</taxon>
        <taxon>Amoebozoa</taxon>
        <taxon>Evosea</taxon>
        <taxon>Eumycetozoa</taxon>
        <taxon>Dictyostelia</taxon>
        <taxon>Dictyosteliales</taxon>
        <taxon>Dictyosteliaceae</taxon>
        <taxon>Dictyostelium</taxon>
    </lineage>
</organism>
<comment type="catalytic activity">
    <reaction evidence="1">
        <text>(4aS,6R)-4a-hydroxy-L-erythro-5,6,7,8-tetrahydrobiopterin = (6R)-L-erythro-6,7-dihydrobiopterin + H2O</text>
        <dbReference type="Rhea" id="RHEA:11920"/>
        <dbReference type="ChEBI" id="CHEBI:15377"/>
        <dbReference type="ChEBI" id="CHEBI:15642"/>
        <dbReference type="ChEBI" id="CHEBI:43120"/>
        <dbReference type="EC" id="4.2.1.96"/>
    </reaction>
</comment>
<keyword evidence="4" id="KW-0456">Lyase</keyword>
<dbReference type="Proteomes" id="UP001344447">
    <property type="component" value="Unassembled WGS sequence"/>
</dbReference>
<dbReference type="CDD" id="cd00914">
    <property type="entry name" value="PCD_DCoH_subfamily_b"/>
    <property type="match status" value="1"/>
</dbReference>
<dbReference type="InterPro" id="IPR001533">
    <property type="entry name" value="Pterin_deHydtase"/>
</dbReference>
<sequence>MAPTLLTEEQRKELIPKDWEMVTGRDAIKKTFTFKDFNQAFSFMTRVALVAEQMNHHPEWFNVYNRVEVTLATHDCSGLSTNDTKMADIMNQFFNQLHQ</sequence>
<evidence type="ECO:0000256" key="4">
    <source>
        <dbReference type="ARBA" id="ARBA00023239"/>
    </source>
</evidence>
<dbReference type="InterPro" id="IPR036428">
    <property type="entry name" value="PCD_sf"/>
</dbReference>